<comment type="caution">
    <text evidence="8">The sequence shown here is derived from an EMBL/GenBank/DDBJ whole genome shotgun (WGS) entry which is preliminary data.</text>
</comment>
<feature type="compositionally biased region" description="Low complexity" evidence="6">
    <location>
        <begin position="182"/>
        <end position="192"/>
    </location>
</feature>
<dbReference type="RefSeq" id="XP_062648084.1">
    <property type="nucleotide sequence ID" value="XM_062790520.1"/>
</dbReference>
<feature type="compositionally biased region" description="Low complexity" evidence="6">
    <location>
        <begin position="516"/>
        <end position="535"/>
    </location>
</feature>
<feature type="region of interest" description="Disordered" evidence="6">
    <location>
        <begin position="370"/>
        <end position="470"/>
    </location>
</feature>
<reference evidence="8" key="1">
    <citation type="journal article" date="2023" name="Mol. Phylogenet. Evol.">
        <title>Genome-scale phylogeny and comparative genomics of the fungal order Sordariales.</title>
        <authorList>
            <person name="Hensen N."/>
            <person name="Bonometti L."/>
            <person name="Westerberg I."/>
            <person name="Brannstrom I.O."/>
            <person name="Guillou S."/>
            <person name="Cros-Aarteil S."/>
            <person name="Calhoun S."/>
            <person name="Haridas S."/>
            <person name="Kuo A."/>
            <person name="Mondo S."/>
            <person name="Pangilinan J."/>
            <person name="Riley R."/>
            <person name="LaButti K."/>
            <person name="Andreopoulos B."/>
            <person name="Lipzen A."/>
            <person name="Chen C."/>
            <person name="Yan M."/>
            <person name="Daum C."/>
            <person name="Ng V."/>
            <person name="Clum A."/>
            <person name="Steindorff A."/>
            <person name="Ohm R.A."/>
            <person name="Martin F."/>
            <person name="Silar P."/>
            <person name="Natvig D.O."/>
            <person name="Lalanne C."/>
            <person name="Gautier V."/>
            <person name="Ament-Velasquez S.L."/>
            <person name="Kruys A."/>
            <person name="Hutchinson M.I."/>
            <person name="Powell A.J."/>
            <person name="Barry K."/>
            <person name="Miller A.N."/>
            <person name="Grigoriev I.V."/>
            <person name="Debuchy R."/>
            <person name="Gladieux P."/>
            <person name="Hiltunen Thoren M."/>
            <person name="Johannesson H."/>
        </authorList>
    </citation>
    <scope>NUCLEOTIDE SEQUENCE</scope>
    <source>
        <strain evidence="8">CBS 731.68</strain>
    </source>
</reference>
<dbReference type="Proteomes" id="UP001302602">
    <property type="component" value="Unassembled WGS sequence"/>
</dbReference>
<organism evidence="8 9">
    <name type="scientific">Parathielavia appendiculata</name>
    <dbReference type="NCBI Taxonomy" id="2587402"/>
    <lineage>
        <taxon>Eukaryota</taxon>
        <taxon>Fungi</taxon>
        <taxon>Dikarya</taxon>
        <taxon>Ascomycota</taxon>
        <taxon>Pezizomycotina</taxon>
        <taxon>Sordariomycetes</taxon>
        <taxon>Sordariomycetidae</taxon>
        <taxon>Sordariales</taxon>
        <taxon>Chaetomiaceae</taxon>
        <taxon>Parathielavia</taxon>
    </lineage>
</organism>
<feature type="compositionally biased region" description="Low complexity" evidence="6">
    <location>
        <begin position="100"/>
        <end position="161"/>
    </location>
</feature>
<protein>
    <recommendedName>
        <fullName evidence="7">Transcription initiation factor TFIID subunit 12 domain-containing protein</fullName>
    </recommendedName>
</protein>
<feature type="compositionally biased region" description="Low complexity" evidence="6">
    <location>
        <begin position="381"/>
        <end position="421"/>
    </location>
</feature>
<sequence length="723" mass="76116">MNPQPGSQGVAGRPNAPSAQAAGAPNRQQGPFLYRPEQMRQISILNEDEKVKYEKGLAGLWKIHDSALPGSQQRLDAEKKISDFGKMLMGKLNQRRAMLQQQQQQQQNAPQQPLQQLQQQPQQQAQQLQQHQQQLPQQPSLQQQPGQAQAAPHGQQAPAAPAGGGQSSNMANPASQPHASGAQAPHLAAATAQARSLPGHIISHLNEMQFQAPADVQNKAKWLEEIRQKYARALYSMDNARSATKTIEKTLQDNPSLPPEERKKLEERKAQLHKQYQDAITFANAVRKQYGGGNQMSAQNGATGAGVANQARPQTSGPQGVAQPAAQGVGNGAPVAASTSPMQSSTAAVNAAIEAAKKQSMAASRVPGVVNALPAQPGPSPQSQVQAPATPAQAQPSSVAQAPPAQPVQQTQPAQQLQQPPIKIEPGTQPLPAPLNTAIAAAAGGIPSAGTPTQNSARLQTPQSATPTTANANIRPLTHAAAVNLASQPRPGGVPPTPTAAPGIGPASGTLGGIGASQQQQGHSHAHPAQQQQQPTAHNLQSKLPIPKVLHEKAGQMPTPVPNIGGIGSTPRPTYSGGGGIGGGVMNQPVLPKTPAFQLEGEGERILNKKKLDELVRQVCGGTAEGQEGNLLTPEVEESVLNMADSFVDNVLHQACRNAKERGSKVLEIRDIQLVLERTYNIRIPGYSSEELRTVRKVQPNSSWIKKMSAVQAAKVVPGKGDI</sequence>
<dbReference type="GeneID" id="87827290"/>
<evidence type="ECO:0000313" key="9">
    <source>
        <dbReference type="Proteomes" id="UP001302602"/>
    </source>
</evidence>
<dbReference type="InterPro" id="IPR037794">
    <property type="entry name" value="TAF12"/>
</dbReference>
<feature type="region of interest" description="Disordered" evidence="6">
    <location>
        <begin position="486"/>
        <end position="539"/>
    </location>
</feature>
<dbReference type="PANTHER" id="PTHR12264">
    <property type="entry name" value="TRANSCRIPTION INITIATION FACTOR TFIID SUBUNIT 12"/>
    <property type="match status" value="1"/>
</dbReference>
<proteinExistence type="inferred from homology"/>
<comment type="subcellular location">
    <subcellularLocation>
        <location evidence="1">Nucleus</location>
    </subcellularLocation>
</comment>
<dbReference type="Pfam" id="PF03847">
    <property type="entry name" value="TFIID_20kDa"/>
    <property type="match status" value="1"/>
</dbReference>
<keyword evidence="5" id="KW-0539">Nucleus</keyword>
<feature type="region of interest" description="Disordered" evidence="6">
    <location>
        <begin position="293"/>
        <end position="341"/>
    </location>
</feature>
<evidence type="ECO:0000256" key="3">
    <source>
        <dbReference type="ARBA" id="ARBA00023015"/>
    </source>
</evidence>
<dbReference type="InterPro" id="IPR009072">
    <property type="entry name" value="Histone-fold"/>
</dbReference>
<dbReference type="Gene3D" id="1.10.20.10">
    <property type="entry name" value="Histone, subunit A"/>
    <property type="match status" value="1"/>
</dbReference>
<dbReference type="EMBL" id="MU853227">
    <property type="protein sequence ID" value="KAK4124313.1"/>
    <property type="molecule type" value="Genomic_DNA"/>
</dbReference>
<feature type="compositionally biased region" description="Low complexity" evidence="6">
    <location>
        <begin position="500"/>
        <end position="509"/>
    </location>
</feature>
<feature type="domain" description="Transcription initiation factor TFIID subunit 12" evidence="7">
    <location>
        <begin position="609"/>
        <end position="682"/>
    </location>
</feature>
<dbReference type="SUPFAM" id="SSF47113">
    <property type="entry name" value="Histone-fold"/>
    <property type="match status" value="1"/>
</dbReference>
<evidence type="ECO:0000256" key="4">
    <source>
        <dbReference type="ARBA" id="ARBA00023163"/>
    </source>
</evidence>
<dbReference type="GO" id="GO:0051123">
    <property type="term" value="P:RNA polymerase II preinitiation complex assembly"/>
    <property type="evidence" value="ECO:0007669"/>
    <property type="project" value="TreeGrafter"/>
</dbReference>
<feature type="compositionally biased region" description="Polar residues" evidence="6">
    <location>
        <begin position="167"/>
        <end position="178"/>
    </location>
</feature>
<dbReference type="GO" id="GO:0000124">
    <property type="term" value="C:SAGA complex"/>
    <property type="evidence" value="ECO:0007669"/>
    <property type="project" value="InterPro"/>
</dbReference>
<keyword evidence="9" id="KW-1185">Reference proteome</keyword>
<feature type="region of interest" description="Disordered" evidence="6">
    <location>
        <begin position="98"/>
        <end position="192"/>
    </location>
</feature>
<dbReference type="AlphaFoldDB" id="A0AAN6Z4A0"/>
<comment type="similarity">
    <text evidence="2">Belongs to the TAF12 family.</text>
</comment>
<dbReference type="FunFam" id="1.10.20.10:FF:000037">
    <property type="entry name" value="Transcription initiation factor TFIID subunit 12"/>
    <property type="match status" value="1"/>
</dbReference>
<dbReference type="CDD" id="cd07981">
    <property type="entry name" value="HFD_TAF12"/>
    <property type="match status" value="1"/>
</dbReference>
<dbReference type="InterPro" id="IPR003228">
    <property type="entry name" value="TFIID_TAF12_dom"/>
</dbReference>
<dbReference type="GO" id="GO:0017025">
    <property type="term" value="F:TBP-class protein binding"/>
    <property type="evidence" value="ECO:0007669"/>
    <property type="project" value="TreeGrafter"/>
</dbReference>
<evidence type="ECO:0000259" key="7">
    <source>
        <dbReference type="Pfam" id="PF03847"/>
    </source>
</evidence>
<evidence type="ECO:0000256" key="6">
    <source>
        <dbReference type="SAM" id="MobiDB-lite"/>
    </source>
</evidence>
<dbReference type="GO" id="GO:0003677">
    <property type="term" value="F:DNA binding"/>
    <property type="evidence" value="ECO:0007669"/>
    <property type="project" value="TreeGrafter"/>
</dbReference>
<evidence type="ECO:0000313" key="8">
    <source>
        <dbReference type="EMBL" id="KAK4124313.1"/>
    </source>
</evidence>
<dbReference type="GO" id="GO:0005669">
    <property type="term" value="C:transcription factor TFIID complex"/>
    <property type="evidence" value="ECO:0007669"/>
    <property type="project" value="InterPro"/>
</dbReference>
<gene>
    <name evidence="8" type="ORF">N657DRAFT_617398</name>
</gene>
<dbReference type="GO" id="GO:0046982">
    <property type="term" value="F:protein heterodimerization activity"/>
    <property type="evidence" value="ECO:0007669"/>
    <property type="project" value="InterPro"/>
</dbReference>
<evidence type="ECO:0000256" key="2">
    <source>
        <dbReference type="ARBA" id="ARBA00007530"/>
    </source>
</evidence>
<keyword evidence="3" id="KW-0805">Transcription regulation</keyword>
<feature type="compositionally biased region" description="Polar residues" evidence="6">
    <location>
        <begin position="454"/>
        <end position="470"/>
    </location>
</feature>
<feature type="compositionally biased region" description="Low complexity" evidence="6">
    <location>
        <begin position="434"/>
        <end position="453"/>
    </location>
</feature>
<accession>A0AAN6Z4A0</accession>
<evidence type="ECO:0000256" key="5">
    <source>
        <dbReference type="ARBA" id="ARBA00023242"/>
    </source>
</evidence>
<keyword evidence="4" id="KW-0804">Transcription</keyword>
<reference evidence="8" key="2">
    <citation type="submission" date="2023-05" db="EMBL/GenBank/DDBJ databases">
        <authorList>
            <consortium name="Lawrence Berkeley National Laboratory"/>
            <person name="Steindorff A."/>
            <person name="Hensen N."/>
            <person name="Bonometti L."/>
            <person name="Westerberg I."/>
            <person name="Brannstrom I.O."/>
            <person name="Guillou S."/>
            <person name="Cros-Aarteil S."/>
            <person name="Calhoun S."/>
            <person name="Haridas S."/>
            <person name="Kuo A."/>
            <person name="Mondo S."/>
            <person name="Pangilinan J."/>
            <person name="Riley R."/>
            <person name="Labutti K."/>
            <person name="Andreopoulos B."/>
            <person name="Lipzen A."/>
            <person name="Chen C."/>
            <person name="Yanf M."/>
            <person name="Daum C."/>
            <person name="Ng V."/>
            <person name="Clum A."/>
            <person name="Ohm R."/>
            <person name="Martin F."/>
            <person name="Silar P."/>
            <person name="Natvig D."/>
            <person name="Lalanne C."/>
            <person name="Gautier V."/>
            <person name="Ament-Velasquez S.L."/>
            <person name="Kruys A."/>
            <person name="Hutchinson M.I."/>
            <person name="Powell A.J."/>
            <person name="Barry K."/>
            <person name="Miller A.N."/>
            <person name="Grigoriev I.V."/>
            <person name="Debuchy R."/>
            <person name="Gladieux P."/>
            <person name="Thoren M.H."/>
            <person name="Johannesson H."/>
        </authorList>
    </citation>
    <scope>NUCLEOTIDE SEQUENCE</scope>
    <source>
        <strain evidence="8">CBS 731.68</strain>
    </source>
</reference>
<feature type="region of interest" description="Disordered" evidence="6">
    <location>
        <begin position="1"/>
        <end position="33"/>
    </location>
</feature>
<dbReference type="PANTHER" id="PTHR12264:SF21">
    <property type="entry name" value="TRANSCRIPTION INITIATION FACTOR TFIID SUBUNIT 12"/>
    <property type="match status" value="1"/>
</dbReference>
<evidence type="ECO:0000256" key="1">
    <source>
        <dbReference type="ARBA" id="ARBA00004123"/>
    </source>
</evidence>
<name>A0AAN6Z4A0_9PEZI</name>